<dbReference type="EMBL" id="LPWA01000109">
    <property type="protein sequence ID" value="KUM26153.1"/>
    <property type="molecule type" value="Genomic_DNA"/>
</dbReference>
<feature type="region of interest" description="Disordered" evidence="1">
    <location>
        <begin position="193"/>
        <end position="214"/>
    </location>
</feature>
<proteinExistence type="predicted"/>
<evidence type="ECO:0008006" key="5">
    <source>
        <dbReference type="Google" id="ProtNLM"/>
    </source>
</evidence>
<feature type="compositionally biased region" description="Basic and acidic residues" evidence="1">
    <location>
        <begin position="204"/>
        <end position="214"/>
    </location>
</feature>
<keyword evidence="2" id="KW-1133">Transmembrane helix</keyword>
<feature type="transmembrane region" description="Helical" evidence="2">
    <location>
        <begin position="89"/>
        <end position="107"/>
    </location>
</feature>
<evidence type="ECO:0000256" key="1">
    <source>
        <dbReference type="SAM" id="MobiDB-lite"/>
    </source>
</evidence>
<name>A0A124GGA4_RHILI</name>
<comment type="caution">
    <text evidence="3">The sequence shown here is derived from an EMBL/GenBank/DDBJ whole genome shotgun (WGS) entry which is preliminary data.</text>
</comment>
<accession>A0A124GGA4</accession>
<evidence type="ECO:0000313" key="3">
    <source>
        <dbReference type="EMBL" id="KUM26153.1"/>
    </source>
</evidence>
<feature type="region of interest" description="Disordered" evidence="1">
    <location>
        <begin position="1"/>
        <end position="21"/>
    </location>
</feature>
<organism evidence="3 4">
    <name type="scientific">Rhizobium loti</name>
    <name type="common">Mesorhizobium loti</name>
    <dbReference type="NCBI Taxonomy" id="381"/>
    <lineage>
        <taxon>Bacteria</taxon>
        <taxon>Pseudomonadati</taxon>
        <taxon>Pseudomonadota</taxon>
        <taxon>Alphaproteobacteria</taxon>
        <taxon>Hyphomicrobiales</taxon>
        <taxon>Phyllobacteriaceae</taxon>
        <taxon>Mesorhizobium</taxon>
    </lineage>
</organism>
<evidence type="ECO:0000256" key="2">
    <source>
        <dbReference type="SAM" id="Phobius"/>
    </source>
</evidence>
<feature type="transmembrane region" description="Helical" evidence="2">
    <location>
        <begin position="63"/>
        <end position="83"/>
    </location>
</feature>
<keyword evidence="2" id="KW-0812">Transmembrane</keyword>
<keyword evidence="2" id="KW-0472">Membrane</keyword>
<dbReference type="AlphaFoldDB" id="A0A124GGA4"/>
<evidence type="ECO:0000313" key="4">
    <source>
        <dbReference type="Proteomes" id="UP000053176"/>
    </source>
</evidence>
<gene>
    <name evidence="3" type="ORF">AU467_03980</name>
</gene>
<reference evidence="3 4" key="1">
    <citation type="submission" date="2015-12" db="EMBL/GenBank/DDBJ databases">
        <title>Draft genome sequence of Mesorhizobium sp. UFLA 01-765, a multitolerant efficient symbiont and plant-growth promoting strain isolated from Zn-mining soil using Leucaena leucocephala as a trap plant.</title>
        <authorList>
            <person name="Rangel W.M."/>
            <person name="Thijs S."/>
            <person name="Longatti S.M."/>
            <person name="Moreira F.M."/>
            <person name="Weyens N."/>
            <person name="Vangronsveld J."/>
            <person name="Van Hamme J.D."/>
            <person name="Bottos E.M."/>
            <person name="Rineau F."/>
        </authorList>
    </citation>
    <scope>NUCLEOTIDE SEQUENCE [LARGE SCALE GENOMIC DNA]</scope>
    <source>
        <strain evidence="3 4">UFLA 01-765</strain>
    </source>
</reference>
<feature type="region of interest" description="Disordered" evidence="1">
    <location>
        <begin position="139"/>
        <end position="179"/>
    </location>
</feature>
<protein>
    <recommendedName>
        <fullName evidence="5">Transmembrane protein</fullName>
    </recommendedName>
</protein>
<dbReference type="Proteomes" id="UP000053176">
    <property type="component" value="Unassembled WGS sequence"/>
</dbReference>
<sequence length="233" mass="25129">MPRTTGSGRPPGESKVDGGSEVDMDTYSEIVLKFADWVANRPGAILMLSTTLPLMLLLQKGRLLGYGALAVLIGAVTLISFGIENRAGAVIVFLAYSLLVSVALLSTRRRLTQIEDRLASIMSALGDLEVAEERRQTYSAKHPTVSRFQSRRRRPAATMEQTASVSAAERPGREGQSIPGPLWQELQALDARLDSTLPASTPPAERDPLSKEAQRGAAIELNIYAGSGSNRLK</sequence>